<dbReference type="SUPFAM" id="SSF101690">
    <property type="entry name" value="PAZ domain"/>
    <property type="match status" value="1"/>
</dbReference>
<dbReference type="Ensembl" id="ENSSSCT00055001725.1">
    <property type="protein sequence ID" value="ENSSSCP00055001303.1"/>
    <property type="gene ID" value="ENSSSCG00055000962.1"/>
</dbReference>
<dbReference type="Pfam" id="PF02171">
    <property type="entry name" value="Piwi"/>
    <property type="match status" value="1"/>
</dbReference>
<evidence type="ECO:0000256" key="8">
    <source>
        <dbReference type="ARBA" id="ARBA00023158"/>
    </source>
</evidence>
<dbReference type="GO" id="GO:0030154">
    <property type="term" value="P:cell differentiation"/>
    <property type="evidence" value="ECO:0007669"/>
    <property type="project" value="UniProtKB-KW"/>
</dbReference>
<evidence type="ECO:0008006" key="16">
    <source>
        <dbReference type="Google" id="ProtNLM"/>
    </source>
</evidence>
<evidence type="ECO:0000256" key="6">
    <source>
        <dbReference type="ARBA" id="ARBA00022871"/>
    </source>
</evidence>
<dbReference type="InterPro" id="IPR003100">
    <property type="entry name" value="PAZ_dom"/>
</dbReference>
<evidence type="ECO:0000256" key="7">
    <source>
        <dbReference type="ARBA" id="ARBA00022884"/>
    </source>
</evidence>
<dbReference type="FunFam" id="2.170.260.10:FF:000003">
    <property type="entry name" value="Piwi-like RNA-mediated gene silencing 2"/>
    <property type="match status" value="1"/>
</dbReference>
<dbReference type="PROSITE" id="PS50822">
    <property type="entry name" value="PIWI"/>
    <property type="match status" value="1"/>
</dbReference>
<evidence type="ECO:0000313" key="15">
    <source>
        <dbReference type="Proteomes" id="UP000694724"/>
    </source>
</evidence>
<evidence type="ECO:0000259" key="12">
    <source>
        <dbReference type="PROSITE" id="PS50821"/>
    </source>
</evidence>
<dbReference type="InterPro" id="IPR036085">
    <property type="entry name" value="PAZ_dom_sf"/>
</dbReference>
<feature type="compositionally biased region" description="Polar residues" evidence="11">
    <location>
        <begin position="45"/>
        <end position="54"/>
    </location>
</feature>
<keyword evidence="2" id="KW-0217">Developmental protein</keyword>
<feature type="compositionally biased region" description="Low complexity" evidence="11">
    <location>
        <begin position="26"/>
        <end position="44"/>
    </location>
</feature>
<dbReference type="SMART" id="SM00950">
    <property type="entry name" value="Piwi"/>
    <property type="match status" value="1"/>
</dbReference>
<keyword evidence="9" id="KW-0469">Meiosis</keyword>
<dbReference type="Proteomes" id="UP000694724">
    <property type="component" value="Unplaced"/>
</dbReference>
<dbReference type="InterPro" id="IPR003165">
    <property type="entry name" value="Piwi"/>
</dbReference>
<protein>
    <recommendedName>
        <fullName evidence="16">Piwi like RNA-mediated gene silencing 4</fullName>
    </recommendedName>
</protein>
<keyword evidence="5" id="KW-0810">Translation regulation</keyword>
<reference evidence="14" key="1">
    <citation type="submission" date="2025-08" db="UniProtKB">
        <authorList>
            <consortium name="Ensembl"/>
        </authorList>
    </citation>
    <scope>IDENTIFICATION</scope>
</reference>
<dbReference type="PROSITE" id="PS50821">
    <property type="entry name" value="PAZ"/>
    <property type="match status" value="1"/>
</dbReference>
<evidence type="ECO:0000256" key="11">
    <source>
        <dbReference type="SAM" id="MobiDB-lite"/>
    </source>
</evidence>
<feature type="region of interest" description="Disordered" evidence="11">
    <location>
        <begin position="23"/>
        <end position="56"/>
    </location>
</feature>
<dbReference type="SUPFAM" id="SSF53098">
    <property type="entry name" value="Ribonuclease H-like"/>
    <property type="match status" value="1"/>
</dbReference>
<feature type="domain" description="PAZ" evidence="12">
    <location>
        <begin position="273"/>
        <end position="385"/>
    </location>
</feature>
<dbReference type="GO" id="GO:0031047">
    <property type="term" value="P:regulatory ncRNA-mediated gene silencing"/>
    <property type="evidence" value="ECO:0007669"/>
    <property type="project" value="UniProtKB-KW"/>
</dbReference>
<dbReference type="GO" id="GO:0051321">
    <property type="term" value="P:meiotic cell cycle"/>
    <property type="evidence" value="ECO:0007669"/>
    <property type="project" value="UniProtKB-KW"/>
</dbReference>
<evidence type="ECO:0000256" key="2">
    <source>
        <dbReference type="ARBA" id="ARBA00022473"/>
    </source>
</evidence>
<dbReference type="GO" id="GO:0005737">
    <property type="term" value="C:cytoplasm"/>
    <property type="evidence" value="ECO:0007669"/>
    <property type="project" value="UniProtKB-SubCell"/>
</dbReference>
<keyword evidence="8" id="KW-0943">RNA-mediated gene silencing</keyword>
<evidence type="ECO:0000256" key="9">
    <source>
        <dbReference type="ARBA" id="ARBA00023254"/>
    </source>
</evidence>
<accession>A0A8D1P5J9</accession>
<evidence type="ECO:0000313" key="14">
    <source>
        <dbReference type="Ensembl" id="ENSSSCP00055001303.1"/>
    </source>
</evidence>
<dbReference type="SMART" id="SM00949">
    <property type="entry name" value="PAZ"/>
    <property type="match status" value="1"/>
</dbReference>
<dbReference type="InterPro" id="IPR036397">
    <property type="entry name" value="RNaseH_sf"/>
</dbReference>
<name>A0A8D1P5J9_PIG</name>
<evidence type="ECO:0000256" key="1">
    <source>
        <dbReference type="ARBA" id="ARBA00004496"/>
    </source>
</evidence>
<dbReference type="InterPro" id="IPR012337">
    <property type="entry name" value="RNaseH-like_sf"/>
</dbReference>
<dbReference type="Gene3D" id="3.40.50.2300">
    <property type="match status" value="1"/>
</dbReference>
<dbReference type="GO" id="GO:0007283">
    <property type="term" value="P:spermatogenesis"/>
    <property type="evidence" value="ECO:0007669"/>
    <property type="project" value="UniProtKB-KW"/>
</dbReference>
<dbReference type="CDD" id="cd04658">
    <property type="entry name" value="Piwi_piwi-like_Euk"/>
    <property type="match status" value="1"/>
</dbReference>
<proteinExistence type="inferred from homology"/>
<dbReference type="Pfam" id="PF23278">
    <property type="entry name" value="Piwi_N"/>
    <property type="match status" value="1"/>
</dbReference>
<sequence length="853" mass="96295">MSGRARVRARGLARSLGATDVGRIPASAASPSSVALSDSEASSSTDPVGTSRISQKYAGGISSGDAGCTFKERGGKIRGDIMDLAVCTRETLAHVRDCKTGSSGIPVKLVTNLFNLDLPPDWQLYQYHVTYSPDIESRRLRIALLYSHRELSSKAKAFDGVILFLSQKLEAKVTELSTETQRGETVTMTIVLTRELPASSPVCIQVFSIIFKKILKKLSMYQIGRNFYKPSEPVEIPQHKLSLWPGFAVSVSHFESRLLFSADVSYKILRNETVLEFMTDLCHKTGRSCFIETCEKELLGLIVLTRYNNKTYRIDDIDWSVKPTHTFQKRDGTETTYVDYYKQQYDITLSDLNQPVLVSRLKSKRNDDTEARMIHLIPELCFLTGLPGQATSDFQLMKAVAQETRLSPLGRQQRVARLADDIQRNKDARFELETWGLHFGCQMSLTGRVVPSEKILMQDHICQPVSAADWSKDMRACKILSAQSLNKWLIIFSNRAESVTESFLNCLRRVGSPMGFKVDHPKIIKVQENPAAFLHAIQKHVDPEVQLLLCIFPGTQKSIYFSPKKSYSSDCPNPSIYLPAYPLREQGLGTGSISKKITLFSDCKEGRQLGHMEVPSKKWCLGVYVRGRAFECIVIILGTIDFYTYVYSRWFSRCILQRSTADIADCLKVFMTGALNRWYKHNHGLPARIIVYRDGVGDGQLKTLIDYEVPQLLASVTDASSNTSPRLSVIVVRRRCTPRFLTESGRTLENPPLGTVVDLEATRPEWYDFYLISQVARQGTVNPTYYNVIYDDNGLKPDHMQRLTFKLCHLYYNWPGLISVPAPCQYARKLTFLVAQSIHKEPSLELANSLFYL</sequence>
<dbReference type="GO" id="GO:0003723">
    <property type="term" value="F:RNA binding"/>
    <property type="evidence" value="ECO:0007669"/>
    <property type="project" value="UniProtKB-KW"/>
</dbReference>
<keyword evidence="7" id="KW-0694">RNA-binding</keyword>
<evidence type="ECO:0000256" key="4">
    <source>
        <dbReference type="ARBA" id="ARBA00022782"/>
    </source>
</evidence>
<dbReference type="FunFam" id="3.30.420.10:FF:000014">
    <property type="entry name" value="Piwi-like RNA-mediated gene silencing 1"/>
    <property type="match status" value="1"/>
</dbReference>
<dbReference type="GO" id="GO:0006417">
    <property type="term" value="P:regulation of translation"/>
    <property type="evidence" value="ECO:0007669"/>
    <property type="project" value="UniProtKB-KW"/>
</dbReference>
<dbReference type="Gene3D" id="2.170.260.10">
    <property type="entry name" value="paz domain"/>
    <property type="match status" value="1"/>
</dbReference>
<dbReference type="PANTHER" id="PTHR22891">
    <property type="entry name" value="EUKARYOTIC TRANSLATION INITIATION FACTOR 2C"/>
    <property type="match status" value="1"/>
</dbReference>
<feature type="domain" description="Piwi" evidence="13">
    <location>
        <begin position="674"/>
        <end position="839"/>
    </location>
</feature>
<keyword evidence="6" id="KW-0744">Spermatogenesis</keyword>
<dbReference type="Pfam" id="PF02170">
    <property type="entry name" value="PAZ"/>
    <property type="match status" value="1"/>
</dbReference>
<evidence type="ECO:0000259" key="13">
    <source>
        <dbReference type="PROSITE" id="PS50822"/>
    </source>
</evidence>
<keyword evidence="4" id="KW-0221">Differentiation</keyword>
<dbReference type="Gene3D" id="3.30.420.10">
    <property type="entry name" value="Ribonuclease H-like superfamily/Ribonuclease H"/>
    <property type="match status" value="1"/>
</dbReference>
<evidence type="ECO:0000256" key="5">
    <source>
        <dbReference type="ARBA" id="ARBA00022845"/>
    </source>
</evidence>
<evidence type="ECO:0000256" key="3">
    <source>
        <dbReference type="ARBA" id="ARBA00022490"/>
    </source>
</evidence>
<organism evidence="14 15">
    <name type="scientific">Sus scrofa</name>
    <name type="common">Pig</name>
    <dbReference type="NCBI Taxonomy" id="9823"/>
    <lineage>
        <taxon>Eukaryota</taxon>
        <taxon>Metazoa</taxon>
        <taxon>Chordata</taxon>
        <taxon>Craniata</taxon>
        <taxon>Vertebrata</taxon>
        <taxon>Euteleostomi</taxon>
        <taxon>Mammalia</taxon>
        <taxon>Eutheria</taxon>
        <taxon>Laurasiatheria</taxon>
        <taxon>Artiodactyla</taxon>
        <taxon>Suina</taxon>
        <taxon>Suidae</taxon>
        <taxon>Sus</taxon>
    </lineage>
</organism>
<dbReference type="CDD" id="cd02845">
    <property type="entry name" value="PAZ_piwi_like"/>
    <property type="match status" value="1"/>
</dbReference>
<dbReference type="AlphaFoldDB" id="A0A8D1P5J9"/>
<evidence type="ECO:0000256" key="10">
    <source>
        <dbReference type="ARBA" id="ARBA00038291"/>
    </source>
</evidence>
<comment type="similarity">
    <text evidence="10">Belongs to the argonaute family. Piwi subfamily.</text>
</comment>
<comment type="subcellular location">
    <subcellularLocation>
        <location evidence="1">Cytoplasm</location>
    </subcellularLocation>
</comment>
<keyword evidence="3" id="KW-0963">Cytoplasm</keyword>